<dbReference type="Proteomes" id="UP000294829">
    <property type="component" value="Unassembled WGS sequence"/>
</dbReference>
<evidence type="ECO:0000313" key="4">
    <source>
        <dbReference type="Proteomes" id="UP000294829"/>
    </source>
</evidence>
<dbReference type="GO" id="GO:0009395">
    <property type="term" value="P:phospholipid catabolic process"/>
    <property type="evidence" value="ECO:0007669"/>
    <property type="project" value="TreeGrafter"/>
</dbReference>
<dbReference type="InterPro" id="IPR017850">
    <property type="entry name" value="Alkaline_phosphatase_core_sf"/>
</dbReference>
<reference evidence="3 4" key="1">
    <citation type="submission" date="2019-03" db="EMBL/GenBank/DDBJ databases">
        <title>Sapientia aquatica gen. nov., sp. nov., isolated from a crater lake.</title>
        <authorList>
            <person name="Felfoldi T."/>
            <person name="Szabo A."/>
            <person name="Toth E."/>
            <person name="Schumann P."/>
            <person name="Keki Z."/>
            <person name="Marialigeti K."/>
            <person name="Mathe I."/>
        </authorList>
    </citation>
    <scope>NUCLEOTIDE SEQUENCE [LARGE SCALE GENOMIC DNA]</scope>
    <source>
        <strain evidence="3 4">SA-152</strain>
    </source>
</reference>
<dbReference type="OrthoDB" id="9770871at2"/>
<keyword evidence="4" id="KW-1185">Reference proteome</keyword>
<evidence type="ECO:0000256" key="1">
    <source>
        <dbReference type="ARBA" id="ARBA00022801"/>
    </source>
</evidence>
<protein>
    <submittedName>
        <fullName evidence="3">Phosphoesterase</fullName>
    </submittedName>
</protein>
<organism evidence="3 4">
    <name type="scientific">Sapientia aquatica</name>
    <dbReference type="NCBI Taxonomy" id="1549640"/>
    <lineage>
        <taxon>Bacteria</taxon>
        <taxon>Pseudomonadati</taxon>
        <taxon>Pseudomonadota</taxon>
        <taxon>Betaproteobacteria</taxon>
        <taxon>Burkholderiales</taxon>
        <taxon>Oxalobacteraceae</taxon>
        <taxon>Sapientia</taxon>
    </lineage>
</organism>
<name>A0A4R5VMX2_9BURK</name>
<dbReference type="InterPro" id="IPR007312">
    <property type="entry name" value="Phosphoesterase"/>
</dbReference>
<sequence>MHNAVAIYNLLQICRHRAEQLNRRSNMKKHWMLLALAIGLAAGQTKAADTSIPASRFGKLDHVFLILMENQTNTDILGNPNAPFINAYSKVANHATNYFAVGHPSAPNYLEIVGGSNFGLTNDFWPNWVGTGCVDNAPNSKGCANPMAPIAEAGLDNAVVATATEASQCNGEVEVKDVAVPNNCALRDYPATRFTPKSIADQLVATHRSWKTYQEDLPTVAPGALGVNYSDGAWSNLSPASVFASGPIQKLYAVKHNPFAYFRNIQVGQNPELSFARVVDFNGANGLWADLQNTMPNLSLIVPNQCHDMHGGVAGGTPICSSKTDAQRALLMQQGDAALAQIVGGIKSSPSWKHGRNVIVVVWDENDFSNAANRVVMLVETNYAANKKRSNKPYDHFSLLKTMQAGFGLPCLNHACDATSQVMDEVFGAAGK</sequence>
<dbReference type="Pfam" id="PF04185">
    <property type="entry name" value="Phosphoesterase"/>
    <property type="match status" value="1"/>
</dbReference>
<evidence type="ECO:0000313" key="3">
    <source>
        <dbReference type="EMBL" id="TDK59573.1"/>
    </source>
</evidence>
<evidence type="ECO:0000256" key="2">
    <source>
        <dbReference type="SAM" id="SignalP"/>
    </source>
</evidence>
<keyword evidence="1" id="KW-0378">Hydrolase</keyword>
<proteinExistence type="predicted"/>
<accession>A0A4R5VMX2</accession>
<dbReference type="AlphaFoldDB" id="A0A4R5VMX2"/>
<comment type="caution">
    <text evidence="3">The sequence shown here is derived from an EMBL/GenBank/DDBJ whole genome shotgun (WGS) entry which is preliminary data.</text>
</comment>
<keyword evidence="2" id="KW-0732">Signal</keyword>
<feature type="chain" id="PRO_5021015930" evidence="2">
    <location>
        <begin position="48"/>
        <end position="432"/>
    </location>
</feature>
<gene>
    <name evidence="3" type="ORF">E2I14_18755</name>
</gene>
<dbReference type="PANTHER" id="PTHR31956:SF8">
    <property type="entry name" value="ACID PHOSPHATASE PHOA (AFU_ORTHOLOGUE AFUA_1G03570)"/>
    <property type="match status" value="1"/>
</dbReference>
<dbReference type="PANTHER" id="PTHR31956">
    <property type="entry name" value="NON-SPECIFIC PHOSPHOLIPASE C4-RELATED"/>
    <property type="match status" value="1"/>
</dbReference>
<dbReference type="GO" id="GO:0016788">
    <property type="term" value="F:hydrolase activity, acting on ester bonds"/>
    <property type="evidence" value="ECO:0007669"/>
    <property type="project" value="InterPro"/>
</dbReference>
<feature type="signal peptide" evidence="2">
    <location>
        <begin position="1"/>
        <end position="47"/>
    </location>
</feature>
<dbReference type="EMBL" id="SMYL01000023">
    <property type="protein sequence ID" value="TDK59573.1"/>
    <property type="molecule type" value="Genomic_DNA"/>
</dbReference>
<dbReference type="Gene3D" id="3.40.720.10">
    <property type="entry name" value="Alkaline Phosphatase, subunit A"/>
    <property type="match status" value="1"/>
</dbReference>